<protein>
    <submittedName>
        <fullName evidence="1">Uncharacterized protein</fullName>
    </submittedName>
</protein>
<dbReference type="Proteomes" id="UP000325313">
    <property type="component" value="Unassembled WGS sequence"/>
</dbReference>
<reference evidence="1 2" key="1">
    <citation type="submission" date="2019-05" db="EMBL/GenBank/DDBJ databases">
        <title>Emergence of the Ug99 lineage of the wheat stem rust pathogen through somatic hybridization.</title>
        <authorList>
            <person name="Li F."/>
            <person name="Upadhyaya N.M."/>
            <person name="Sperschneider J."/>
            <person name="Matny O."/>
            <person name="Nguyen-Phuc H."/>
            <person name="Mago R."/>
            <person name="Raley C."/>
            <person name="Miller M.E."/>
            <person name="Silverstein K.A.T."/>
            <person name="Henningsen E."/>
            <person name="Hirsch C.D."/>
            <person name="Visser B."/>
            <person name="Pretorius Z.A."/>
            <person name="Steffenson B.J."/>
            <person name="Schwessinger B."/>
            <person name="Dodds P.N."/>
            <person name="Figueroa M."/>
        </authorList>
    </citation>
    <scope>NUCLEOTIDE SEQUENCE [LARGE SCALE GENOMIC DNA]</scope>
    <source>
        <strain evidence="1 2">Ug99</strain>
    </source>
</reference>
<comment type="caution">
    <text evidence="1">The sequence shown here is derived from an EMBL/GenBank/DDBJ whole genome shotgun (WGS) entry which is preliminary data.</text>
</comment>
<dbReference type="EMBL" id="VDEP01000236">
    <property type="protein sequence ID" value="KAA1122164.1"/>
    <property type="molecule type" value="Genomic_DNA"/>
</dbReference>
<sequence>MSHKTQFARGAWVDQASKQVARGRQTKPLAVGQVSWDRSNPIFIKNDNSAVGNRNKKVQQETTYSINVGNDITATCGNLCGFRVPVNNIVQLMSDRAQTSWFGCWEALDNKAIDVARKQVCSVHQTGYQFAISQGWRMSSLEAVSRKDSHTESSRRSRNKRSKSEGVVWESDRLTRIQMAMASNRDYYLRSNQKDRLEAPLITLSLLKHWQAITKRRECCLKVIGIDDGINREPLKALFHYLNTDPRTFVKLDSCYTLPISIVQEGSLISTCSLHIVRWVLGSVWEFLVASGPRCLFGTDEVMTGEVRLCGCKSTSSSANNPSQNNLNHQQLISERLRLNLERTRLTLALGQIRYTNISLIVLMGRIRGQPSLTTEQKACIAGMVEAGISHGRVARIVGSGQTTVSSIVSRARTCGTVETAEKSGLDRIAKYVRFYPPHLILYF</sequence>
<evidence type="ECO:0000313" key="1">
    <source>
        <dbReference type="EMBL" id="KAA1122164.1"/>
    </source>
</evidence>
<name>A0A5B0RBL3_PUCGR</name>
<proteinExistence type="predicted"/>
<accession>A0A5B0RBL3</accession>
<dbReference type="AlphaFoldDB" id="A0A5B0RBL3"/>
<organism evidence="1 2">
    <name type="scientific">Puccinia graminis f. sp. tritici</name>
    <dbReference type="NCBI Taxonomy" id="56615"/>
    <lineage>
        <taxon>Eukaryota</taxon>
        <taxon>Fungi</taxon>
        <taxon>Dikarya</taxon>
        <taxon>Basidiomycota</taxon>
        <taxon>Pucciniomycotina</taxon>
        <taxon>Pucciniomycetes</taxon>
        <taxon>Pucciniales</taxon>
        <taxon>Pucciniaceae</taxon>
        <taxon>Puccinia</taxon>
    </lineage>
</organism>
<gene>
    <name evidence="1" type="ORF">PGTUg99_031041</name>
</gene>
<evidence type="ECO:0000313" key="2">
    <source>
        <dbReference type="Proteomes" id="UP000325313"/>
    </source>
</evidence>